<evidence type="ECO:0000256" key="2">
    <source>
        <dbReference type="ARBA" id="ARBA00022643"/>
    </source>
</evidence>
<accession>A0ABY5VQL7</accession>
<dbReference type="PANTHER" id="PTHR30011:SF16">
    <property type="entry name" value="C2H2 FINGER DOMAIN TRANSCRIPTION FACTOR (EUROFUNG)-RELATED"/>
    <property type="match status" value="1"/>
</dbReference>
<reference evidence="7" key="1">
    <citation type="submission" date="2021-04" db="EMBL/GenBank/DDBJ databases">
        <authorList>
            <person name="Hartkoorn R.C."/>
            <person name="Beaudoing E."/>
            <person name="Hot D."/>
        </authorList>
    </citation>
    <scope>NUCLEOTIDE SEQUENCE</scope>
    <source>
        <strain evidence="7">NRRL B-16292</strain>
    </source>
</reference>
<keyword evidence="8" id="KW-1185">Reference proteome</keyword>
<dbReference type="Gene3D" id="3.20.20.30">
    <property type="entry name" value="Luciferase-like domain"/>
    <property type="match status" value="1"/>
</dbReference>
<evidence type="ECO:0000256" key="3">
    <source>
        <dbReference type="ARBA" id="ARBA00023002"/>
    </source>
</evidence>
<evidence type="ECO:0000256" key="5">
    <source>
        <dbReference type="ARBA" id="ARBA00033748"/>
    </source>
</evidence>
<dbReference type="RefSeq" id="WP_259857776.1">
    <property type="nucleotide sequence ID" value="NZ_BAAAST010000064.1"/>
</dbReference>
<dbReference type="Pfam" id="PF00296">
    <property type="entry name" value="Bac_luciferase"/>
    <property type="match status" value="1"/>
</dbReference>
<feature type="domain" description="Luciferase-like" evidence="6">
    <location>
        <begin position="21"/>
        <end position="386"/>
    </location>
</feature>
<dbReference type="InterPro" id="IPR016215">
    <property type="entry name" value="NTA_MOA"/>
</dbReference>
<keyword evidence="4" id="KW-0503">Monooxygenase</keyword>
<keyword evidence="1" id="KW-0285">Flavoprotein</keyword>
<dbReference type="InterPro" id="IPR036661">
    <property type="entry name" value="Luciferase-like_sf"/>
</dbReference>
<dbReference type="InterPro" id="IPR011251">
    <property type="entry name" value="Luciferase-like_dom"/>
</dbReference>
<protein>
    <submittedName>
        <fullName evidence="7">LLM class flavin-dependent oxidoreductase</fullName>
    </submittedName>
</protein>
<comment type="similarity">
    <text evidence="5">Belongs to the NtaA/SnaA/DszA monooxygenase family.</text>
</comment>
<dbReference type="NCBIfam" id="TIGR03860">
    <property type="entry name" value="FMN_nitrolo"/>
    <property type="match status" value="1"/>
</dbReference>
<dbReference type="Proteomes" id="UP001059617">
    <property type="component" value="Chromosome"/>
</dbReference>
<organism evidence="7 8">
    <name type="scientific">Dactylosporangium fulvum</name>
    <dbReference type="NCBI Taxonomy" id="53359"/>
    <lineage>
        <taxon>Bacteria</taxon>
        <taxon>Bacillati</taxon>
        <taxon>Actinomycetota</taxon>
        <taxon>Actinomycetes</taxon>
        <taxon>Micromonosporales</taxon>
        <taxon>Micromonosporaceae</taxon>
        <taxon>Dactylosporangium</taxon>
    </lineage>
</organism>
<dbReference type="PANTHER" id="PTHR30011">
    <property type="entry name" value="ALKANESULFONATE MONOOXYGENASE-RELATED"/>
    <property type="match status" value="1"/>
</dbReference>
<dbReference type="PIRSF" id="PIRSF000337">
    <property type="entry name" value="NTA_MOA"/>
    <property type="match status" value="1"/>
</dbReference>
<gene>
    <name evidence="7" type="ORF">Dfulv_33305</name>
</gene>
<evidence type="ECO:0000256" key="1">
    <source>
        <dbReference type="ARBA" id="ARBA00022630"/>
    </source>
</evidence>
<dbReference type="InterPro" id="IPR051260">
    <property type="entry name" value="Diverse_substr_monoxygenases"/>
</dbReference>
<keyword evidence="2" id="KW-0288">FMN</keyword>
<dbReference type="SUPFAM" id="SSF51679">
    <property type="entry name" value="Bacterial luciferase-like"/>
    <property type="match status" value="1"/>
</dbReference>
<evidence type="ECO:0000256" key="4">
    <source>
        <dbReference type="ARBA" id="ARBA00023033"/>
    </source>
</evidence>
<proteinExistence type="inferred from homology"/>
<evidence type="ECO:0000313" key="7">
    <source>
        <dbReference type="EMBL" id="UWP80018.1"/>
    </source>
</evidence>
<dbReference type="EMBL" id="CP073720">
    <property type="protein sequence ID" value="UWP80018.1"/>
    <property type="molecule type" value="Genomic_DNA"/>
</dbReference>
<reference evidence="7" key="2">
    <citation type="submission" date="2022-09" db="EMBL/GenBank/DDBJ databases">
        <title>Biosynthetic gene clusters of Dactylosporangioum fulvum.</title>
        <authorList>
            <person name="Caradec T."/>
        </authorList>
    </citation>
    <scope>NUCLEOTIDE SEQUENCE</scope>
    <source>
        <strain evidence="7">NRRL B-16292</strain>
    </source>
</reference>
<evidence type="ECO:0000259" key="6">
    <source>
        <dbReference type="Pfam" id="PF00296"/>
    </source>
</evidence>
<sequence>MTLLFNAFVMNTASHIQHGQWRHPAARQADFNDVAVWIDLARRLEAGRFDAIFFADVSGLYGPADGDYEVYTREGLQIPSNDPAVLLAALSVNTEHLGLAYTSSIIQTPPFTFARQISTLDHISRGRVAWNIVTGTQENAARNFGLPRLTPHDERYVWAEEYVDVVYKLWEGSWDDGALLRDRDRGVFADRSKIHKIRHHGPRYSVEGPHLPSPSPQRTPLLFQAGSSPAGRAFAATHAEAVFIAAPSPQVAAEGIAETRRLAVAAGRHPDDLKFFQAISFVIGSTEEEARRNELDLEQYASAAGFLAHMNFGVRADGTVYPPDTPLSEVETEGSQGILEWLRRSFTDRVPVVGDLAALLSRRARIVGTPEQIADTLQEWQAAGVDGINVVNWRIPDSYTDFIDHVLPVLRKRGLARHDYAPGTLRRKLFGRDLINERHPAARYRGAFKEDQ</sequence>
<keyword evidence="3" id="KW-0560">Oxidoreductase</keyword>
<evidence type="ECO:0000313" key="8">
    <source>
        <dbReference type="Proteomes" id="UP001059617"/>
    </source>
</evidence>
<name>A0ABY5VQL7_9ACTN</name>